<dbReference type="AlphaFoldDB" id="A0A657LXR2"/>
<evidence type="ECO:0000256" key="1">
    <source>
        <dbReference type="SAM" id="SignalP"/>
    </source>
</evidence>
<protein>
    <submittedName>
        <fullName evidence="2">Uncharacterized protein</fullName>
    </submittedName>
</protein>
<dbReference type="PROSITE" id="PS51257">
    <property type="entry name" value="PROKAR_LIPOPROTEIN"/>
    <property type="match status" value="1"/>
</dbReference>
<keyword evidence="1" id="KW-0732">Signal</keyword>
<accession>A0A657LXR2</accession>
<sequence>MRRLAAAVLGLSLVSCPAVAQETNDETGVRDTASATSGGSMSSLLAKGYEIKAAVPNGARYIVFLQKDKSAFACEFVTLTKSRCGSIN</sequence>
<name>A0A657LXR2_9HYPH</name>
<gene>
    <name evidence="2" type="ORF">AX760_10860</name>
</gene>
<organism evidence="2 3">
    <name type="scientific">Pararhizobium antarcticum</name>
    <dbReference type="NCBI Taxonomy" id="1798805"/>
    <lineage>
        <taxon>Bacteria</taxon>
        <taxon>Pseudomonadati</taxon>
        <taxon>Pseudomonadota</taxon>
        <taxon>Alphaproteobacteria</taxon>
        <taxon>Hyphomicrobiales</taxon>
        <taxon>Rhizobiaceae</taxon>
        <taxon>Rhizobium/Agrobacterium group</taxon>
        <taxon>Pararhizobium</taxon>
    </lineage>
</organism>
<proteinExistence type="predicted"/>
<dbReference type="Proteomes" id="UP000182661">
    <property type="component" value="Unassembled WGS sequence"/>
</dbReference>
<dbReference type="RefSeq" id="WP_071831625.1">
    <property type="nucleotide sequence ID" value="NZ_LSRP01000035.1"/>
</dbReference>
<feature type="signal peptide" evidence="1">
    <location>
        <begin position="1"/>
        <end position="20"/>
    </location>
</feature>
<dbReference type="OrthoDB" id="8303610at2"/>
<comment type="caution">
    <text evidence="2">The sequence shown here is derived from an EMBL/GenBank/DDBJ whole genome shotgun (WGS) entry which is preliminary data.</text>
</comment>
<dbReference type="EMBL" id="LSRP01000035">
    <property type="protein sequence ID" value="OJG00217.1"/>
    <property type="molecule type" value="Genomic_DNA"/>
</dbReference>
<evidence type="ECO:0000313" key="3">
    <source>
        <dbReference type="Proteomes" id="UP000182661"/>
    </source>
</evidence>
<reference evidence="2 3" key="1">
    <citation type="submission" date="2016-02" db="EMBL/GenBank/DDBJ databases">
        <title>Genome sequencing of a beta-galactosidase producing bacteria Rhizobium sp. 59.</title>
        <authorList>
            <person name="Wang D."/>
            <person name="Kot W."/>
            <person name="Qin Y."/>
            <person name="Hansen L."/>
            <person name="Naqvi K."/>
            <person name="Rensing C."/>
        </authorList>
    </citation>
    <scope>NUCLEOTIDE SEQUENCE [LARGE SCALE GENOMIC DNA]</scope>
    <source>
        <strain evidence="2 3">59</strain>
    </source>
</reference>
<evidence type="ECO:0000313" key="2">
    <source>
        <dbReference type="EMBL" id="OJG00217.1"/>
    </source>
</evidence>
<feature type="chain" id="PRO_5024988974" evidence="1">
    <location>
        <begin position="21"/>
        <end position="88"/>
    </location>
</feature>
<keyword evidence="3" id="KW-1185">Reference proteome</keyword>